<keyword evidence="2" id="KW-0813">Transport</keyword>
<evidence type="ECO:0000256" key="3">
    <source>
        <dbReference type="ARBA" id="ARBA00022692"/>
    </source>
</evidence>
<evidence type="ECO:0000256" key="4">
    <source>
        <dbReference type="ARBA" id="ARBA00022989"/>
    </source>
</evidence>
<dbReference type="GO" id="GO:0016020">
    <property type="term" value="C:membrane"/>
    <property type="evidence" value="ECO:0007669"/>
    <property type="project" value="UniProtKB-SubCell"/>
</dbReference>
<name>A0AAV5A238_9AGAM</name>
<evidence type="ECO:0000256" key="6">
    <source>
        <dbReference type="SAM" id="Phobius"/>
    </source>
</evidence>
<sequence length="273" mass="29754">MHTMLRLLPMSITGFVLNVIVGFVVRRVDVLWLLVTGTLATGCGCLLFAVIDPSAPYWAFGFPASILSVWGADFIFACGTLFVARVAHADEQSLAGGVFQTVAQLGKAFGLAITTNVYNSVAMSHHHPLEEPHMANTPPLEAFKAAQWTGFGFAILGSYKTIKQIFSGYRNNIYVFPALILALIFLRGVGIVGHRDTTNLSKSTQSESEIEAQSQTGTQTELPMQMEMKSQNQLLQLPTLAASQEDLKDPFRRHTTNLTRCISSDSLIDAKSG</sequence>
<feature type="transmembrane region" description="Helical" evidence="6">
    <location>
        <begin position="30"/>
        <end position="51"/>
    </location>
</feature>
<dbReference type="Gene3D" id="1.20.1250.20">
    <property type="entry name" value="MFS general substrate transporter like domains"/>
    <property type="match status" value="1"/>
</dbReference>
<dbReference type="PANTHER" id="PTHR42718">
    <property type="entry name" value="MAJOR FACILITATOR SUPERFAMILY MULTIDRUG TRANSPORTER MFSC"/>
    <property type="match status" value="1"/>
</dbReference>
<evidence type="ECO:0000256" key="5">
    <source>
        <dbReference type="ARBA" id="ARBA00023136"/>
    </source>
</evidence>
<feature type="transmembrane region" description="Helical" evidence="6">
    <location>
        <begin position="173"/>
        <end position="193"/>
    </location>
</feature>
<keyword evidence="8" id="KW-1185">Reference proteome</keyword>
<dbReference type="EMBL" id="BPWL01000001">
    <property type="protein sequence ID" value="GJJ06804.1"/>
    <property type="molecule type" value="Genomic_DNA"/>
</dbReference>
<gene>
    <name evidence="7" type="ORF">Clacol_001000</name>
</gene>
<dbReference type="SUPFAM" id="SSF103473">
    <property type="entry name" value="MFS general substrate transporter"/>
    <property type="match status" value="1"/>
</dbReference>
<proteinExistence type="predicted"/>
<reference evidence="7" key="1">
    <citation type="submission" date="2021-10" db="EMBL/GenBank/DDBJ databases">
        <title>De novo Genome Assembly of Clathrus columnatus (Basidiomycota, Fungi) Using Illumina and Nanopore Sequence Data.</title>
        <authorList>
            <person name="Ogiso-Tanaka E."/>
            <person name="Itagaki H."/>
            <person name="Hosoya T."/>
            <person name="Hosaka K."/>
        </authorList>
    </citation>
    <scope>NUCLEOTIDE SEQUENCE</scope>
    <source>
        <strain evidence="7">MO-923</strain>
    </source>
</reference>
<feature type="transmembrane region" description="Helical" evidence="6">
    <location>
        <begin position="57"/>
        <end position="84"/>
    </location>
</feature>
<comment type="caution">
    <text evidence="7">The sequence shown here is derived from an EMBL/GenBank/DDBJ whole genome shotgun (WGS) entry which is preliminary data.</text>
</comment>
<feature type="transmembrane region" description="Helical" evidence="6">
    <location>
        <begin position="6"/>
        <end position="25"/>
    </location>
</feature>
<keyword evidence="4 6" id="KW-1133">Transmembrane helix</keyword>
<protein>
    <submittedName>
        <fullName evidence="7">Uncharacterized protein</fullName>
    </submittedName>
</protein>
<evidence type="ECO:0000256" key="1">
    <source>
        <dbReference type="ARBA" id="ARBA00004141"/>
    </source>
</evidence>
<keyword evidence="3 6" id="KW-0812">Transmembrane</keyword>
<evidence type="ECO:0000313" key="8">
    <source>
        <dbReference type="Proteomes" id="UP001050691"/>
    </source>
</evidence>
<evidence type="ECO:0000313" key="7">
    <source>
        <dbReference type="EMBL" id="GJJ06804.1"/>
    </source>
</evidence>
<dbReference type="AlphaFoldDB" id="A0AAV5A238"/>
<accession>A0AAV5A238</accession>
<dbReference type="Proteomes" id="UP001050691">
    <property type="component" value="Unassembled WGS sequence"/>
</dbReference>
<comment type="subcellular location">
    <subcellularLocation>
        <location evidence="1">Membrane</location>
        <topology evidence="1">Multi-pass membrane protein</topology>
    </subcellularLocation>
</comment>
<dbReference type="InterPro" id="IPR036259">
    <property type="entry name" value="MFS_trans_sf"/>
</dbReference>
<dbReference type="PANTHER" id="PTHR42718:SF9">
    <property type="entry name" value="MAJOR FACILITATOR SUPERFAMILY MULTIDRUG TRANSPORTER MFSC"/>
    <property type="match status" value="1"/>
</dbReference>
<organism evidence="7 8">
    <name type="scientific">Clathrus columnatus</name>
    <dbReference type="NCBI Taxonomy" id="1419009"/>
    <lineage>
        <taxon>Eukaryota</taxon>
        <taxon>Fungi</taxon>
        <taxon>Dikarya</taxon>
        <taxon>Basidiomycota</taxon>
        <taxon>Agaricomycotina</taxon>
        <taxon>Agaricomycetes</taxon>
        <taxon>Phallomycetidae</taxon>
        <taxon>Phallales</taxon>
        <taxon>Clathraceae</taxon>
        <taxon>Clathrus</taxon>
    </lineage>
</organism>
<keyword evidence="5 6" id="KW-0472">Membrane</keyword>
<evidence type="ECO:0000256" key="2">
    <source>
        <dbReference type="ARBA" id="ARBA00022448"/>
    </source>
</evidence>